<dbReference type="InterPro" id="IPR037063">
    <property type="entry name" value="PHb_sf"/>
</dbReference>
<sequence length="124" mass="13580">MGLLDALMGNASEVSIEDVQEQLAPMLADNESVSTAYRLVRDLIVFTSSRIVLIDKQGISGRKVNYHSIPYKSITQFSVETAGHFDMDSELRVWVSGQDGPVTIELNKKAAAGVQHTLANRLFG</sequence>
<accession>A0A5B7YA01</accession>
<dbReference type="EMBL" id="CP039852">
    <property type="protein sequence ID" value="QCZ92472.1"/>
    <property type="molecule type" value="Genomic_DNA"/>
</dbReference>
<dbReference type="CDD" id="cd13225">
    <property type="entry name" value="PH-like_bacteria"/>
    <property type="match status" value="1"/>
</dbReference>
<evidence type="ECO:0000259" key="1">
    <source>
        <dbReference type="Pfam" id="PF08000"/>
    </source>
</evidence>
<dbReference type="Gene3D" id="2.30.29.50">
    <property type="entry name" value="Bacterial Pleckstrin homology domain"/>
    <property type="match status" value="1"/>
</dbReference>
<gene>
    <name evidence="2" type="ORF">FBQ74_02835</name>
</gene>
<dbReference type="Proteomes" id="UP000304912">
    <property type="component" value="Chromosome"/>
</dbReference>
<organism evidence="2 3">
    <name type="scientific">Salinimonas iocasae</name>
    <dbReference type="NCBI Taxonomy" id="2572577"/>
    <lineage>
        <taxon>Bacteria</taxon>
        <taxon>Pseudomonadati</taxon>
        <taxon>Pseudomonadota</taxon>
        <taxon>Gammaproteobacteria</taxon>
        <taxon>Alteromonadales</taxon>
        <taxon>Alteromonadaceae</taxon>
        <taxon>Alteromonas/Salinimonas group</taxon>
        <taxon>Salinimonas</taxon>
    </lineage>
</organism>
<dbReference type="SUPFAM" id="SSF50729">
    <property type="entry name" value="PH domain-like"/>
    <property type="match status" value="1"/>
</dbReference>
<dbReference type="AlphaFoldDB" id="A0A5B7YA01"/>
<dbReference type="PANTHER" id="PTHR35796:SF3">
    <property type="entry name" value="BHLH DOMAIN-CONTAINING PROTEIN"/>
    <property type="match status" value="1"/>
</dbReference>
<protein>
    <submittedName>
        <fullName evidence="2">PH domain-containing protein</fullName>
    </submittedName>
</protein>
<dbReference type="KEGG" id="salk:FBQ74_02835"/>
<keyword evidence="3" id="KW-1185">Reference proteome</keyword>
<name>A0A5B7YA01_9ALTE</name>
<dbReference type="OrthoDB" id="3199551at2"/>
<feature type="domain" description="Bacterial Pleckstrin homology" evidence="1">
    <location>
        <begin position="2"/>
        <end position="120"/>
    </location>
</feature>
<reference evidence="2 3" key="1">
    <citation type="submission" date="2019-04" db="EMBL/GenBank/DDBJ databases">
        <title>Salinimonas iocasae sp. nov., a halophilic bacterium isolated from the outer tube casing of tubeworms in Okinawa Trough.</title>
        <authorList>
            <person name="Zhang H."/>
            <person name="Wang H."/>
            <person name="Li C."/>
        </authorList>
    </citation>
    <scope>NUCLEOTIDE SEQUENCE [LARGE SCALE GENOMIC DNA]</scope>
    <source>
        <strain evidence="2 3">KX18D6</strain>
    </source>
</reference>
<dbReference type="InterPro" id="IPR012544">
    <property type="entry name" value="PHb"/>
</dbReference>
<evidence type="ECO:0000313" key="3">
    <source>
        <dbReference type="Proteomes" id="UP000304912"/>
    </source>
</evidence>
<dbReference type="Pfam" id="PF08000">
    <property type="entry name" value="bPH_1"/>
    <property type="match status" value="1"/>
</dbReference>
<proteinExistence type="predicted"/>
<dbReference type="RefSeq" id="WP_139755225.1">
    <property type="nucleotide sequence ID" value="NZ_CP039852.1"/>
</dbReference>
<evidence type="ECO:0000313" key="2">
    <source>
        <dbReference type="EMBL" id="QCZ92472.1"/>
    </source>
</evidence>
<dbReference type="PANTHER" id="PTHR35796">
    <property type="entry name" value="HYPOTHETICAL CYTOSOLIC PROTEIN"/>
    <property type="match status" value="1"/>
</dbReference>